<dbReference type="PANTHER" id="PTHR43976">
    <property type="entry name" value="SHORT CHAIN DEHYDROGENASE"/>
    <property type="match status" value="1"/>
</dbReference>
<dbReference type="PANTHER" id="PTHR43976:SF16">
    <property type="entry name" value="SHORT-CHAIN DEHYDROGENASE_REDUCTASE FAMILY PROTEIN"/>
    <property type="match status" value="1"/>
</dbReference>
<dbReference type="Proteomes" id="UP000006514">
    <property type="component" value="Unassembled WGS sequence"/>
</dbReference>
<dbReference type="PRINTS" id="PR00081">
    <property type="entry name" value="GDHRDH"/>
</dbReference>
<dbReference type="InterPro" id="IPR051911">
    <property type="entry name" value="SDR_oxidoreductase"/>
</dbReference>
<comment type="similarity">
    <text evidence="1 4">Belongs to the short-chain dehydrogenases/reductases (SDR) family.</text>
</comment>
<evidence type="ECO:0000256" key="4">
    <source>
        <dbReference type="RuleBase" id="RU000363"/>
    </source>
</evidence>
<reference evidence="6" key="1">
    <citation type="journal article" date="2012" name="Science">
        <title>The Paleozoic origin of enzymatic lignin decomposition reconstructed from 31 fungal genomes.</title>
        <authorList>
            <person name="Floudas D."/>
            <person name="Binder M."/>
            <person name="Riley R."/>
            <person name="Barry K."/>
            <person name="Blanchette R.A."/>
            <person name="Henrissat B."/>
            <person name="Martinez A.T."/>
            <person name="Otillar R."/>
            <person name="Spatafora J.W."/>
            <person name="Yadav J.S."/>
            <person name="Aerts A."/>
            <person name="Benoit I."/>
            <person name="Boyd A."/>
            <person name="Carlson A."/>
            <person name="Copeland A."/>
            <person name="Coutinho P.M."/>
            <person name="de Vries R.P."/>
            <person name="Ferreira P."/>
            <person name="Findley K."/>
            <person name="Foster B."/>
            <person name="Gaskell J."/>
            <person name="Glotzer D."/>
            <person name="Gorecki P."/>
            <person name="Heitman J."/>
            <person name="Hesse C."/>
            <person name="Hori C."/>
            <person name="Igarashi K."/>
            <person name="Jurgens J.A."/>
            <person name="Kallen N."/>
            <person name="Kersten P."/>
            <person name="Kohler A."/>
            <person name="Kuees U."/>
            <person name="Kumar T.K.A."/>
            <person name="Kuo A."/>
            <person name="LaButti K."/>
            <person name="Larrondo L.F."/>
            <person name="Lindquist E."/>
            <person name="Ling A."/>
            <person name="Lombard V."/>
            <person name="Lucas S."/>
            <person name="Lundell T."/>
            <person name="Martin R."/>
            <person name="McLaughlin D.J."/>
            <person name="Morgenstern I."/>
            <person name="Morin E."/>
            <person name="Murat C."/>
            <person name="Nagy L.G."/>
            <person name="Nolan M."/>
            <person name="Ohm R.A."/>
            <person name="Patyshakuliyeva A."/>
            <person name="Rokas A."/>
            <person name="Ruiz-Duenas F.J."/>
            <person name="Sabat G."/>
            <person name="Salamov A."/>
            <person name="Samejima M."/>
            <person name="Schmutz J."/>
            <person name="Slot J.C."/>
            <person name="St John F."/>
            <person name="Stenlid J."/>
            <person name="Sun H."/>
            <person name="Sun S."/>
            <person name="Syed K."/>
            <person name="Tsang A."/>
            <person name="Wiebenga A."/>
            <person name="Young D."/>
            <person name="Pisabarro A."/>
            <person name="Eastwood D.C."/>
            <person name="Martin F."/>
            <person name="Cullen D."/>
            <person name="Grigoriev I.V."/>
            <person name="Hibbett D.S."/>
        </authorList>
    </citation>
    <scope>NUCLEOTIDE SEQUENCE [LARGE SCALE GENOMIC DNA]</scope>
    <source>
        <strain evidence="6">TFB10046</strain>
    </source>
</reference>
<dbReference type="eggNOG" id="KOG1205">
    <property type="taxonomic scope" value="Eukaryota"/>
</dbReference>
<dbReference type="EMBL" id="JH687874">
    <property type="protein sequence ID" value="EJD35972.1"/>
    <property type="molecule type" value="Genomic_DNA"/>
</dbReference>
<dbReference type="InterPro" id="IPR036291">
    <property type="entry name" value="NAD(P)-bd_dom_sf"/>
</dbReference>
<dbReference type="PRINTS" id="PR00080">
    <property type="entry name" value="SDRFAMILY"/>
</dbReference>
<evidence type="ECO:0000256" key="1">
    <source>
        <dbReference type="ARBA" id="ARBA00006484"/>
    </source>
</evidence>
<gene>
    <name evidence="5" type="ORF">AURDEDRAFT_92903</name>
</gene>
<dbReference type="AlphaFoldDB" id="J0D8S4"/>
<dbReference type="InterPro" id="IPR020904">
    <property type="entry name" value="Sc_DH/Rdtase_CS"/>
</dbReference>
<dbReference type="CDD" id="cd05374">
    <property type="entry name" value="17beta-HSD-like_SDR_c"/>
    <property type="match status" value="1"/>
</dbReference>
<dbReference type="OrthoDB" id="1274115at2759"/>
<keyword evidence="3" id="KW-0560">Oxidoreductase</keyword>
<name>J0D8S4_AURST</name>
<evidence type="ECO:0000256" key="2">
    <source>
        <dbReference type="ARBA" id="ARBA00022857"/>
    </source>
</evidence>
<evidence type="ECO:0000256" key="3">
    <source>
        <dbReference type="ARBA" id="ARBA00023002"/>
    </source>
</evidence>
<dbReference type="Pfam" id="PF00106">
    <property type="entry name" value="adh_short"/>
    <property type="match status" value="1"/>
</dbReference>
<dbReference type="SUPFAM" id="SSF51735">
    <property type="entry name" value="NAD(P)-binding Rossmann-fold domains"/>
    <property type="match status" value="1"/>
</dbReference>
<dbReference type="GO" id="GO:0016491">
    <property type="term" value="F:oxidoreductase activity"/>
    <property type="evidence" value="ECO:0007669"/>
    <property type="project" value="UniProtKB-KW"/>
</dbReference>
<evidence type="ECO:0000313" key="5">
    <source>
        <dbReference type="EMBL" id="EJD35972.1"/>
    </source>
</evidence>
<dbReference type="FunCoup" id="J0D8S4">
    <property type="interactions" value="47"/>
</dbReference>
<sequence length="282" mass="30512">MSASKVWLISGANSGLGLALAKYVHEQGHKVIATARSLSKLPAELNNGKTTKGLELDLDWPDARIQDAGRAAWRLFGHIDVVANNAGYSLTGPVETLKADDVLAQFRGNVFGHLSLIQGLLPLLRERNSGTIFNLSSIAGVAGNPPFGAYNASKAALEALTEALAKEVAPFGIRAYIVEPGYFPTNFLSTAVATEDLTEEQRTLYPQYAGIAKTYASRATTIGDPRKLAARLIEIVETPLRDEWVRIPLGGDCGKRFLAKLELVRENVEGTRALWESTNVRP</sequence>
<keyword evidence="2" id="KW-0521">NADP</keyword>
<dbReference type="Gene3D" id="3.40.50.720">
    <property type="entry name" value="NAD(P)-binding Rossmann-like Domain"/>
    <property type="match status" value="1"/>
</dbReference>
<dbReference type="PROSITE" id="PS00061">
    <property type="entry name" value="ADH_SHORT"/>
    <property type="match status" value="1"/>
</dbReference>
<evidence type="ECO:0000313" key="6">
    <source>
        <dbReference type="Proteomes" id="UP000006514"/>
    </source>
</evidence>
<organism evidence="5 6">
    <name type="scientific">Auricularia subglabra (strain TFB-10046 / SS5)</name>
    <name type="common">White-rot fungus</name>
    <name type="synonym">Auricularia delicata (strain TFB10046)</name>
    <dbReference type="NCBI Taxonomy" id="717982"/>
    <lineage>
        <taxon>Eukaryota</taxon>
        <taxon>Fungi</taxon>
        <taxon>Dikarya</taxon>
        <taxon>Basidiomycota</taxon>
        <taxon>Agaricomycotina</taxon>
        <taxon>Agaricomycetes</taxon>
        <taxon>Auriculariales</taxon>
        <taxon>Auriculariaceae</taxon>
        <taxon>Auricularia</taxon>
    </lineage>
</organism>
<dbReference type="OMA" id="VHSGWIL"/>
<protein>
    <submittedName>
        <fullName evidence="5">NAD(P)-binding protein</fullName>
    </submittedName>
</protein>
<keyword evidence="6" id="KW-1185">Reference proteome</keyword>
<dbReference type="KEGG" id="adl:AURDEDRAFT_92903"/>
<dbReference type="InterPro" id="IPR002347">
    <property type="entry name" value="SDR_fam"/>
</dbReference>
<proteinExistence type="inferred from homology"/>
<accession>J0D8S4</accession>
<dbReference type="InParanoid" id="J0D8S4"/>